<feature type="transmembrane region" description="Helical" evidence="6">
    <location>
        <begin position="231"/>
        <end position="249"/>
    </location>
</feature>
<feature type="transmembrane region" description="Helical" evidence="6">
    <location>
        <begin position="7"/>
        <end position="24"/>
    </location>
</feature>
<accession>A0A022RV54</accession>
<dbReference type="GO" id="GO:1990961">
    <property type="term" value="P:xenobiotic detoxification by transmembrane export across the plasma membrane"/>
    <property type="evidence" value="ECO:0007669"/>
    <property type="project" value="InterPro"/>
</dbReference>
<feature type="transmembrane region" description="Helical" evidence="6">
    <location>
        <begin position="86"/>
        <end position="107"/>
    </location>
</feature>
<feature type="transmembrane region" description="Helical" evidence="6">
    <location>
        <begin position="119"/>
        <end position="141"/>
    </location>
</feature>
<feature type="transmembrane region" description="Helical" evidence="6">
    <location>
        <begin position="313"/>
        <end position="333"/>
    </location>
</feature>
<feature type="transmembrane region" description="Helical" evidence="6">
    <location>
        <begin position="269"/>
        <end position="292"/>
    </location>
</feature>
<evidence type="ECO:0000313" key="8">
    <source>
        <dbReference type="Proteomes" id="UP000030748"/>
    </source>
</evidence>
<keyword evidence="3 6" id="KW-0812">Transmembrane</keyword>
<dbReference type="GO" id="GO:0016020">
    <property type="term" value="C:membrane"/>
    <property type="evidence" value="ECO:0000318"/>
    <property type="project" value="GO_Central"/>
</dbReference>
<evidence type="ECO:0000313" key="7">
    <source>
        <dbReference type="EMBL" id="EYU44392.1"/>
    </source>
</evidence>
<comment type="similarity">
    <text evidence="2 6">Belongs to the multi antimicrobial extrusion (MATE) (TC 2.A.66.1) family.</text>
</comment>
<organism evidence="7 8">
    <name type="scientific">Erythranthe guttata</name>
    <name type="common">Yellow monkey flower</name>
    <name type="synonym">Mimulus guttatus</name>
    <dbReference type="NCBI Taxonomy" id="4155"/>
    <lineage>
        <taxon>Eukaryota</taxon>
        <taxon>Viridiplantae</taxon>
        <taxon>Streptophyta</taxon>
        <taxon>Embryophyta</taxon>
        <taxon>Tracheophyta</taxon>
        <taxon>Spermatophyta</taxon>
        <taxon>Magnoliopsida</taxon>
        <taxon>eudicotyledons</taxon>
        <taxon>Gunneridae</taxon>
        <taxon>Pentapetalae</taxon>
        <taxon>asterids</taxon>
        <taxon>lamiids</taxon>
        <taxon>Lamiales</taxon>
        <taxon>Phrymaceae</taxon>
        <taxon>Erythranthe</taxon>
    </lineage>
</organism>
<dbReference type="GO" id="GO:0042910">
    <property type="term" value="F:xenobiotic transmembrane transporter activity"/>
    <property type="evidence" value="ECO:0007669"/>
    <property type="project" value="InterPro"/>
</dbReference>
<comment type="subcellular location">
    <subcellularLocation>
        <location evidence="1">Membrane</location>
        <topology evidence="1">Multi-pass membrane protein</topology>
    </subcellularLocation>
</comment>
<dbReference type="AlphaFoldDB" id="A0A022RV54"/>
<dbReference type="Proteomes" id="UP000030748">
    <property type="component" value="Unassembled WGS sequence"/>
</dbReference>
<reference evidence="7 8" key="1">
    <citation type="journal article" date="2013" name="Proc. Natl. Acad. Sci. U.S.A.">
        <title>Fine-scale variation in meiotic recombination in Mimulus inferred from population shotgun sequencing.</title>
        <authorList>
            <person name="Hellsten U."/>
            <person name="Wright K.M."/>
            <person name="Jenkins J."/>
            <person name="Shu S."/>
            <person name="Yuan Y."/>
            <person name="Wessler S.R."/>
            <person name="Schmutz J."/>
            <person name="Willis J.H."/>
            <person name="Rokhsar D.S."/>
        </authorList>
    </citation>
    <scope>NUCLEOTIDE SEQUENCE [LARGE SCALE GENOMIC DNA]</scope>
    <source>
        <strain evidence="8">cv. DUN x IM62</strain>
    </source>
</reference>
<dbReference type="EMBL" id="KI630214">
    <property type="protein sequence ID" value="EYU44392.1"/>
    <property type="molecule type" value="Genomic_DNA"/>
</dbReference>
<dbReference type="Pfam" id="PF01554">
    <property type="entry name" value="MatE"/>
    <property type="match status" value="2"/>
</dbReference>
<dbReference type="PANTHER" id="PTHR11206">
    <property type="entry name" value="MULTIDRUG RESISTANCE PROTEIN"/>
    <property type="match status" value="1"/>
</dbReference>
<feature type="transmembrane region" description="Helical" evidence="6">
    <location>
        <begin position="44"/>
        <end position="65"/>
    </location>
</feature>
<keyword evidence="8" id="KW-1185">Reference proteome</keyword>
<dbReference type="InterPro" id="IPR002528">
    <property type="entry name" value="MATE_fam"/>
</dbReference>
<dbReference type="eggNOG" id="KOG1347">
    <property type="taxonomic scope" value="Eukaryota"/>
</dbReference>
<evidence type="ECO:0000256" key="1">
    <source>
        <dbReference type="ARBA" id="ARBA00004141"/>
    </source>
</evidence>
<feature type="transmembrane region" description="Helical" evidence="6">
    <location>
        <begin position="345"/>
        <end position="364"/>
    </location>
</feature>
<keyword evidence="5 6" id="KW-0472">Membrane</keyword>
<evidence type="ECO:0000256" key="5">
    <source>
        <dbReference type="ARBA" id="ARBA00023136"/>
    </source>
</evidence>
<name>A0A022RV54_ERYGU</name>
<evidence type="ECO:0000256" key="4">
    <source>
        <dbReference type="ARBA" id="ARBA00022989"/>
    </source>
</evidence>
<dbReference type="CDD" id="cd13132">
    <property type="entry name" value="MATE_eukaryotic"/>
    <property type="match status" value="1"/>
</dbReference>
<feature type="non-terminal residue" evidence="7">
    <location>
        <position position="1"/>
    </location>
</feature>
<evidence type="ECO:0000256" key="2">
    <source>
        <dbReference type="ARBA" id="ARBA00010199"/>
    </source>
</evidence>
<feature type="transmembrane region" description="Helical" evidence="6">
    <location>
        <begin position="186"/>
        <end position="207"/>
    </location>
</feature>
<dbReference type="NCBIfam" id="TIGR00797">
    <property type="entry name" value="matE"/>
    <property type="match status" value="1"/>
</dbReference>
<evidence type="ECO:0000256" key="3">
    <source>
        <dbReference type="ARBA" id="ARBA00022692"/>
    </source>
</evidence>
<feature type="transmembrane region" description="Helical" evidence="6">
    <location>
        <begin position="385"/>
        <end position="406"/>
    </location>
</feature>
<sequence length="466" mass="50320">VMLEIKMIYAIAFPMIITGLLTYGKSLISMLFLGKLGKEELAGGSLAVGIANITGYSVISGLALGMESISSQAFGAKQLPLMYQTLQRTVVILLSACIPLSIMWLNIEPVLVFCKQDPAVSAIAATYLNFCVPDLFFQSLINPVKIYLRSQNITLPLISGAGFSLFLHAPINYFLVEKLSLGVKGVALGVAMADFVLLVTLVVYLWFWRRNVQMKCLWAGWSFFDREWRSILRLSLPSCFSVCLEWWWYEIMILLSGVLPNDAAAEAVATMGVLIQATSLVYIFPAALSLAASTRVGNELGAGRPGRARASSAVSFLCAGLTGLAAATFMVTLGGAWGRAFTEDGAIVGLTAAIMPVVGMCELGNCPQTAGCGVLRGTARPTVGVHINLGSFYGVGLPLAVFLGFVMKMGLLGLWLGLLGAQIVCAILMVWALTKTDWVVETHRAKELIGLQFNHQDEQHQRKMLC</sequence>
<keyword evidence="4 6" id="KW-1133">Transmembrane helix</keyword>
<dbReference type="GO" id="GO:0015297">
    <property type="term" value="F:antiporter activity"/>
    <property type="evidence" value="ECO:0007669"/>
    <property type="project" value="InterPro"/>
</dbReference>
<feature type="transmembrane region" description="Helical" evidence="6">
    <location>
        <begin position="153"/>
        <end position="174"/>
    </location>
</feature>
<evidence type="ECO:0000256" key="6">
    <source>
        <dbReference type="RuleBase" id="RU004914"/>
    </source>
</evidence>
<feature type="transmembrane region" description="Helical" evidence="6">
    <location>
        <begin position="412"/>
        <end position="434"/>
    </location>
</feature>
<dbReference type="GO" id="GO:0022857">
    <property type="term" value="F:transmembrane transporter activity"/>
    <property type="evidence" value="ECO:0000318"/>
    <property type="project" value="GO_Central"/>
</dbReference>
<proteinExistence type="inferred from homology"/>
<protein>
    <recommendedName>
        <fullName evidence="6">Protein DETOXIFICATION</fullName>
    </recommendedName>
    <alternativeName>
        <fullName evidence="6">Multidrug and toxic compound extrusion protein</fullName>
    </alternativeName>
</protein>
<dbReference type="InterPro" id="IPR045069">
    <property type="entry name" value="MATE_euk"/>
</dbReference>
<gene>
    <name evidence="7" type="ORF">MIMGU_mgv1a021539mg</name>
</gene>